<accession>A0A5J4WWP2</accession>
<proteinExistence type="predicted"/>
<evidence type="ECO:0000313" key="3">
    <source>
        <dbReference type="Proteomes" id="UP000324800"/>
    </source>
</evidence>
<dbReference type="SUPFAM" id="SSF81383">
    <property type="entry name" value="F-box domain"/>
    <property type="match status" value="1"/>
</dbReference>
<dbReference type="InterPro" id="IPR006553">
    <property type="entry name" value="Leu-rich_rpt_Cys-con_subtyp"/>
</dbReference>
<name>A0A5J4WWP2_9EUKA</name>
<dbReference type="SMART" id="SM00367">
    <property type="entry name" value="LRR_CC"/>
    <property type="match status" value="5"/>
</dbReference>
<protein>
    <recommendedName>
        <fullName evidence="1">F-box domain-containing protein</fullName>
    </recommendedName>
</protein>
<dbReference type="GO" id="GO:0031146">
    <property type="term" value="P:SCF-dependent proteasomal ubiquitin-dependent protein catabolic process"/>
    <property type="evidence" value="ECO:0007669"/>
    <property type="project" value="TreeGrafter"/>
</dbReference>
<dbReference type="Gene3D" id="1.20.1280.50">
    <property type="match status" value="1"/>
</dbReference>
<dbReference type="PANTHER" id="PTHR13318">
    <property type="entry name" value="PARTNER OF PAIRED, ISOFORM B-RELATED"/>
    <property type="match status" value="1"/>
</dbReference>
<dbReference type="PANTHER" id="PTHR13318:SF95">
    <property type="entry name" value="F-BOX PROTEIN YLR352W"/>
    <property type="match status" value="1"/>
</dbReference>
<organism evidence="2 3">
    <name type="scientific">Streblomastix strix</name>
    <dbReference type="NCBI Taxonomy" id="222440"/>
    <lineage>
        <taxon>Eukaryota</taxon>
        <taxon>Metamonada</taxon>
        <taxon>Preaxostyla</taxon>
        <taxon>Oxymonadida</taxon>
        <taxon>Streblomastigidae</taxon>
        <taxon>Streblomastix</taxon>
    </lineage>
</organism>
<evidence type="ECO:0000259" key="1">
    <source>
        <dbReference type="PROSITE" id="PS50181"/>
    </source>
</evidence>
<dbReference type="Gene3D" id="3.80.10.10">
    <property type="entry name" value="Ribonuclease Inhibitor"/>
    <property type="match status" value="3"/>
</dbReference>
<reference evidence="2 3" key="1">
    <citation type="submission" date="2019-03" db="EMBL/GenBank/DDBJ databases">
        <title>Single cell metagenomics reveals metabolic interactions within the superorganism composed of flagellate Streblomastix strix and complex community of Bacteroidetes bacteria on its surface.</title>
        <authorList>
            <person name="Treitli S.C."/>
            <person name="Kolisko M."/>
            <person name="Husnik F."/>
            <person name="Keeling P."/>
            <person name="Hampl V."/>
        </authorList>
    </citation>
    <scope>NUCLEOTIDE SEQUENCE [LARGE SCALE GENOMIC DNA]</scope>
    <source>
        <strain evidence="2">ST1C</strain>
    </source>
</reference>
<feature type="domain" description="F-box" evidence="1">
    <location>
        <begin position="1"/>
        <end position="45"/>
    </location>
</feature>
<dbReference type="EMBL" id="SNRW01000749">
    <property type="protein sequence ID" value="KAA6399458.1"/>
    <property type="molecule type" value="Genomic_DNA"/>
</dbReference>
<sequence>MINFNTLPDNILTRILVADNLLSYYRFSSVCKKWRDIIQAHWETFTFRDHINFDEIGLCGIVRSQQNTLRELDLTGCVNIREKALNMLLKVSGIHLTKLQVNGLNLTHNFARQISQHCASNLKHLELSCSPHCKDEDDFCKSFYLLGRDTKLQYFDISFDEEEEFDEDEEYNEDESGDVEGAIIAFLNGSGRIKMHIYEDNDEDEQYDNVTGQNRQCKVKIPIGNIDGGQLIEENDESKSIENTNQIYLNHFGIECEHFDFSDEGFSILIEHSLPAHSQTLRQLKLKSSEIELKEGWIKQIIQQLPHLNELDFNGCESLVDFSLNDLQYQQSECTQNEIEENAKDPQKSEDQQLKSQQFSQLQSLNLSNTGIVTSQVVEQIVIAFPLLVKLDLSYAGKKLDEAALQPITQLKKLEELNISGWSKLSSLSSLDESQSQLKILNMEFLSHFSQFSLHRPLHNLIELSLARTKLTITEGAVSDLKVICPSLKKLDLSNIKNIENGAFLQLSQLPLNSLEIDGVSVKLENIQMMFIEQDTEKEKQQIKESNDDHIQSTTLAQNISLLSLFGCEGVNNDILRVISQTLLNLEEIDIGECNDVDDQGITELYSLICYHRKINSQIDSTIQTSSEHITSQPQTDHFPFDLIPSKLHTLKMSSCRSVTDVGMRGLFHGLIDTDGNRINWRSMKCQCEQIGDEEEQRKKKSAKEKDDNIDNIAHCCCMPVSLKILDISLTEKISHQFLKILAHHPMPNFSVLEARCCEGFELVESIIQQPQHNSPEDQSGDGEKQKKSGLDEDMEAFLTGLENRSFKRNPQGEKHIIELLMKGIIINREMTD</sequence>
<dbReference type="Proteomes" id="UP000324800">
    <property type="component" value="Unassembled WGS sequence"/>
</dbReference>
<evidence type="ECO:0000313" key="2">
    <source>
        <dbReference type="EMBL" id="KAA6399458.1"/>
    </source>
</evidence>
<dbReference type="GO" id="GO:0019005">
    <property type="term" value="C:SCF ubiquitin ligase complex"/>
    <property type="evidence" value="ECO:0007669"/>
    <property type="project" value="TreeGrafter"/>
</dbReference>
<gene>
    <name evidence="2" type="ORF">EZS28_005017</name>
</gene>
<dbReference type="InterPro" id="IPR032675">
    <property type="entry name" value="LRR_dom_sf"/>
</dbReference>
<dbReference type="InterPro" id="IPR036047">
    <property type="entry name" value="F-box-like_dom_sf"/>
</dbReference>
<dbReference type="OrthoDB" id="2585512at2759"/>
<dbReference type="PROSITE" id="PS50181">
    <property type="entry name" value="FBOX"/>
    <property type="match status" value="1"/>
</dbReference>
<dbReference type="InterPro" id="IPR001810">
    <property type="entry name" value="F-box_dom"/>
</dbReference>
<comment type="caution">
    <text evidence="2">The sequence shown here is derived from an EMBL/GenBank/DDBJ whole genome shotgun (WGS) entry which is preliminary data.</text>
</comment>
<dbReference type="AlphaFoldDB" id="A0A5J4WWP2"/>
<dbReference type="SUPFAM" id="SSF52047">
    <property type="entry name" value="RNI-like"/>
    <property type="match status" value="3"/>
</dbReference>